<gene>
    <name evidence="1" type="ORF">NCTC12965_05846</name>
</gene>
<accession>A0A4U9VQK9</accession>
<sequence>MENTLLPEDGKGVMVALRPAPGLSARQSMTLCHLRRFGDIMTVAQNRLFLFLSTCRINDLDTALKFVFRLPVGEAFQ</sequence>
<name>A0A4U9VQK9_SERFO</name>
<dbReference type="Pfam" id="PF10995">
    <property type="entry name" value="CBP_BcsE"/>
    <property type="match status" value="1"/>
</dbReference>
<dbReference type="GO" id="GO:0035438">
    <property type="term" value="F:cyclic-di-GMP binding"/>
    <property type="evidence" value="ECO:0007669"/>
    <property type="project" value="InterPro"/>
</dbReference>
<dbReference type="AlphaFoldDB" id="A0A4U9VQK9"/>
<reference evidence="1" key="1">
    <citation type="submission" date="2019-05" db="EMBL/GenBank/DDBJ databases">
        <authorList>
            <consortium name="Pathogen Informatics"/>
        </authorList>
    </citation>
    <scope>NUCLEOTIDE SEQUENCE [LARGE SCALE GENOMIC DNA]</scope>
    <source>
        <strain evidence="1">NCTC12965</strain>
    </source>
</reference>
<protein>
    <submittedName>
        <fullName evidence="1">Cellulose biosynthesis protein BcsE</fullName>
    </submittedName>
</protein>
<proteinExistence type="predicted"/>
<evidence type="ECO:0000313" key="1">
    <source>
        <dbReference type="EMBL" id="VTR49675.1"/>
    </source>
</evidence>
<organism evidence="1">
    <name type="scientific">Serratia fonticola</name>
    <dbReference type="NCBI Taxonomy" id="47917"/>
    <lineage>
        <taxon>Bacteria</taxon>
        <taxon>Pseudomonadati</taxon>
        <taxon>Pseudomonadota</taxon>
        <taxon>Gammaproteobacteria</taxon>
        <taxon>Enterobacterales</taxon>
        <taxon>Yersiniaceae</taxon>
        <taxon>Serratia</taxon>
    </lineage>
</organism>
<dbReference type="EMBL" id="CABEEZ010000121">
    <property type="protein sequence ID" value="VTR49675.1"/>
    <property type="molecule type" value="Genomic_DNA"/>
</dbReference>
<dbReference type="InterPro" id="IPR017745">
    <property type="entry name" value="BcsE"/>
</dbReference>